<feature type="domain" description="C2H2-type" evidence="7">
    <location>
        <begin position="170"/>
        <end position="197"/>
    </location>
</feature>
<dbReference type="PANTHER" id="PTHR16515">
    <property type="entry name" value="PR DOMAIN ZINC FINGER PROTEIN"/>
    <property type="match status" value="1"/>
</dbReference>
<evidence type="ECO:0000256" key="6">
    <source>
        <dbReference type="SAM" id="MobiDB-lite"/>
    </source>
</evidence>
<organism evidence="8 9">
    <name type="scientific">Operophtera brumata</name>
    <name type="common">Winter moth</name>
    <name type="synonym">Phalaena brumata</name>
    <dbReference type="NCBI Taxonomy" id="104452"/>
    <lineage>
        <taxon>Eukaryota</taxon>
        <taxon>Metazoa</taxon>
        <taxon>Ecdysozoa</taxon>
        <taxon>Arthropoda</taxon>
        <taxon>Hexapoda</taxon>
        <taxon>Insecta</taxon>
        <taxon>Pterygota</taxon>
        <taxon>Neoptera</taxon>
        <taxon>Endopterygota</taxon>
        <taxon>Lepidoptera</taxon>
        <taxon>Glossata</taxon>
        <taxon>Ditrysia</taxon>
        <taxon>Geometroidea</taxon>
        <taxon>Geometridae</taxon>
        <taxon>Larentiinae</taxon>
        <taxon>Operophtera</taxon>
    </lineage>
</organism>
<dbReference type="Proteomes" id="UP000037510">
    <property type="component" value="Unassembled WGS sequence"/>
</dbReference>
<evidence type="ECO:0000256" key="3">
    <source>
        <dbReference type="ARBA" id="ARBA00022771"/>
    </source>
</evidence>
<keyword evidence="2" id="KW-0677">Repeat</keyword>
<keyword evidence="1" id="KW-0479">Metal-binding</keyword>
<comment type="caution">
    <text evidence="8">The sequence shown here is derived from an EMBL/GenBank/DDBJ whole genome shotgun (WGS) entry which is preliminary data.</text>
</comment>
<evidence type="ECO:0000256" key="4">
    <source>
        <dbReference type="ARBA" id="ARBA00022833"/>
    </source>
</evidence>
<evidence type="ECO:0000259" key="7">
    <source>
        <dbReference type="PROSITE" id="PS50157"/>
    </source>
</evidence>
<protein>
    <recommendedName>
        <fullName evidence="7">C2H2-type domain-containing protein</fullName>
    </recommendedName>
</protein>
<feature type="compositionally biased region" description="Low complexity" evidence="6">
    <location>
        <begin position="119"/>
        <end position="128"/>
    </location>
</feature>
<dbReference type="Pfam" id="PF00096">
    <property type="entry name" value="zf-C2H2"/>
    <property type="match status" value="3"/>
</dbReference>
<dbReference type="InterPro" id="IPR036236">
    <property type="entry name" value="Znf_C2H2_sf"/>
</dbReference>
<name>A0A0L7LKK6_OPEBR</name>
<keyword evidence="3 5" id="KW-0863">Zinc-finger</keyword>
<dbReference type="GO" id="GO:0008270">
    <property type="term" value="F:zinc ion binding"/>
    <property type="evidence" value="ECO:0007669"/>
    <property type="project" value="UniProtKB-KW"/>
</dbReference>
<dbReference type="PROSITE" id="PS00028">
    <property type="entry name" value="ZINC_FINGER_C2H2_1"/>
    <property type="match status" value="4"/>
</dbReference>
<dbReference type="SUPFAM" id="SSF57667">
    <property type="entry name" value="beta-beta-alpha zinc fingers"/>
    <property type="match status" value="3"/>
</dbReference>
<evidence type="ECO:0000256" key="2">
    <source>
        <dbReference type="ARBA" id="ARBA00022737"/>
    </source>
</evidence>
<dbReference type="GO" id="GO:0010468">
    <property type="term" value="P:regulation of gene expression"/>
    <property type="evidence" value="ECO:0007669"/>
    <property type="project" value="TreeGrafter"/>
</dbReference>
<evidence type="ECO:0000313" key="9">
    <source>
        <dbReference type="Proteomes" id="UP000037510"/>
    </source>
</evidence>
<reference evidence="8 9" key="1">
    <citation type="journal article" date="2015" name="Genome Biol. Evol.">
        <title>The genome of winter moth (Operophtera brumata) provides a genomic perspective on sexual dimorphism and phenology.</title>
        <authorList>
            <person name="Derks M.F."/>
            <person name="Smit S."/>
            <person name="Salis L."/>
            <person name="Schijlen E."/>
            <person name="Bossers A."/>
            <person name="Mateman C."/>
            <person name="Pijl A.S."/>
            <person name="de Ridder D."/>
            <person name="Groenen M.A."/>
            <person name="Visser M.E."/>
            <person name="Megens H.J."/>
        </authorList>
    </citation>
    <scope>NUCLEOTIDE SEQUENCE [LARGE SCALE GENOMIC DNA]</scope>
    <source>
        <strain evidence="8">WM2013NL</strain>
        <tissue evidence="8">Head and thorax</tissue>
    </source>
</reference>
<proteinExistence type="predicted"/>
<sequence>MNFAAFSAVGGAGTHFVTTGGQMPVAKMQQNMGNNSLSQWNMTRFTGDPQPMVQIQVLNPNLLQSQPQKYQMQIPIQGYQGGDNKTLNNNTTTNNNNEACNTIVIKEECDDGTIDDESSQGTEGSEGSPWAMSSSQQDLVKYLNSLPPQPARPKPGQVVIATAADGTPIFCCPECQMAYPEKEQLEMHLGVHKIEHLERHKLGHNPERPYVCGICRKGFKRREHLNLHAVIHSGIKTEMCTECGKGTYTVSLTYKRKEHLERHKLGHNPERPYVCGICRKGFKRREHLNLHAVIHSGIKTEMCTECGKGTYTVSLTYKRKEHLERHKLGHNPERPYVCGVCRKGFKRREHLILHAVIHSGVKTEIKRARDESQANTNTQIFKVENPPAINAGTILPEITIHVPTSSNVSVPVQINIPQHVVSTLEAAQTQQQQSDTQAQLEALLAQHS</sequence>
<feature type="domain" description="C2H2-type" evidence="7">
    <location>
        <begin position="210"/>
        <end position="237"/>
    </location>
</feature>
<dbReference type="PANTHER" id="PTHR16515:SF10">
    <property type="entry name" value="HISTONE-LYSINE N-METHYLTRANSFERASE PRDM9-RELATED"/>
    <property type="match status" value="1"/>
</dbReference>
<evidence type="ECO:0000313" key="8">
    <source>
        <dbReference type="EMBL" id="KOB75965.1"/>
    </source>
</evidence>
<dbReference type="InterPro" id="IPR050331">
    <property type="entry name" value="Zinc_finger"/>
</dbReference>
<dbReference type="FunFam" id="3.30.160.60:FF:000478">
    <property type="entry name" value="Zinc finger protein 133"/>
    <property type="match status" value="1"/>
</dbReference>
<dbReference type="STRING" id="104452.A0A0L7LKK6"/>
<feature type="domain" description="C2H2-type" evidence="7">
    <location>
        <begin position="273"/>
        <end position="300"/>
    </location>
</feature>
<dbReference type="SMART" id="SM00355">
    <property type="entry name" value="ZnF_C2H2"/>
    <property type="match status" value="6"/>
</dbReference>
<dbReference type="FunFam" id="3.30.160.60:FF:000340">
    <property type="entry name" value="zinc finger protein 473 isoform X1"/>
    <property type="match status" value="2"/>
</dbReference>
<dbReference type="Gene3D" id="3.30.160.60">
    <property type="entry name" value="Classic Zinc Finger"/>
    <property type="match status" value="3"/>
</dbReference>
<keyword evidence="4" id="KW-0862">Zinc</keyword>
<keyword evidence="9" id="KW-1185">Reference proteome</keyword>
<evidence type="ECO:0000256" key="5">
    <source>
        <dbReference type="PROSITE-ProRule" id="PRU00042"/>
    </source>
</evidence>
<dbReference type="GO" id="GO:0005634">
    <property type="term" value="C:nucleus"/>
    <property type="evidence" value="ECO:0007669"/>
    <property type="project" value="UniProtKB-ARBA"/>
</dbReference>
<evidence type="ECO:0000256" key="1">
    <source>
        <dbReference type="ARBA" id="ARBA00022723"/>
    </source>
</evidence>
<feature type="region of interest" description="Disordered" evidence="6">
    <location>
        <begin position="112"/>
        <end position="134"/>
    </location>
</feature>
<dbReference type="AlphaFoldDB" id="A0A0L7LKK6"/>
<dbReference type="PROSITE" id="PS50157">
    <property type="entry name" value="ZINC_FINGER_C2H2_2"/>
    <property type="match status" value="4"/>
</dbReference>
<dbReference type="InterPro" id="IPR013087">
    <property type="entry name" value="Znf_C2H2_type"/>
</dbReference>
<gene>
    <name evidence="8" type="ORF">OBRU01_06327</name>
</gene>
<dbReference type="EMBL" id="JTDY01000763">
    <property type="protein sequence ID" value="KOB75965.1"/>
    <property type="molecule type" value="Genomic_DNA"/>
</dbReference>
<accession>A0A0L7LKK6</accession>
<feature type="domain" description="C2H2-type" evidence="7">
    <location>
        <begin position="336"/>
        <end position="363"/>
    </location>
</feature>